<keyword evidence="4" id="KW-1185">Reference proteome</keyword>
<dbReference type="Pfam" id="PF24883">
    <property type="entry name" value="NPHP3_N"/>
    <property type="match status" value="1"/>
</dbReference>
<sequence length="506" mass="57570">MSAWSLVEQTRGLLAEMKQQQNAASGVGSQGDTHIVVGHCESLGNNMLKLLEKTKKKKEGSFLDTIRAASKTVWTEGAVKDLQNQHAFCMTILDTHILSIISSRSSGKFEELLKGQEDHSHDLKTLQLLTRDLRTEQRTVSESIDALRGVFDMLKSKLEASNVRRILNGLRIPEMDARHDQISDAAANTFRWLMEIQESPKGHLDTDMSLATWLREGNGVFHICAKPGAGKSTLMKLLSEDDQAQTHLQAWAGRRQLITASVFIFKSGSPIQSSFDGFTRVLLYEILSHPALADDLPSLLPSLFPSHWQPHEFQRRTTSMRMKLHSKQITFALDTLIESETLAENFRFCFFINGLDEFNDPVEKHDMIAERLQSWSKQKHGALKVCASSREGNAFLEIFPPRQRLRLHLVTNNDICIMVTQRLKKHRTFLKYNANDSQDICEQIARRAEGVFIWVKLVLDAIWEDLECLKTASELRDTLNGIPAELEEFFEQIFNSISMPYHDEAY</sequence>
<evidence type="ECO:0000313" key="4">
    <source>
        <dbReference type="Proteomes" id="UP000654918"/>
    </source>
</evidence>
<gene>
    <name evidence="3" type="ORF">CPLU01_11468</name>
</gene>
<comment type="caution">
    <text evidence="3">The sequence shown here is derived from an EMBL/GenBank/DDBJ whole genome shotgun (WGS) entry which is preliminary data.</text>
</comment>
<dbReference type="AlphaFoldDB" id="A0A8H6K2S7"/>
<reference evidence="3" key="1">
    <citation type="journal article" date="2020" name="Phytopathology">
        <title>Genome Sequence Resources of Colletotrichum truncatum, C. plurivorum, C. musicola, and C. sojae: Four Species Pathogenic to Soybean (Glycine max).</title>
        <authorList>
            <person name="Rogerio F."/>
            <person name="Boufleur T.R."/>
            <person name="Ciampi-Guillardi M."/>
            <person name="Sukno S.A."/>
            <person name="Thon M.R."/>
            <person name="Massola Junior N.S."/>
            <person name="Baroncelli R."/>
        </authorList>
    </citation>
    <scope>NUCLEOTIDE SEQUENCE</scope>
    <source>
        <strain evidence="3">LFN00145</strain>
    </source>
</reference>
<evidence type="ECO:0000256" key="1">
    <source>
        <dbReference type="ARBA" id="ARBA00022737"/>
    </source>
</evidence>
<evidence type="ECO:0000313" key="3">
    <source>
        <dbReference type="EMBL" id="KAF6823328.1"/>
    </source>
</evidence>
<dbReference type="PANTHER" id="PTHR10039">
    <property type="entry name" value="AMELOGENIN"/>
    <property type="match status" value="1"/>
</dbReference>
<dbReference type="InterPro" id="IPR056884">
    <property type="entry name" value="NPHP3-like_N"/>
</dbReference>
<name>A0A8H6K2S7_9PEZI</name>
<dbReference type="EMBL" id="WIGO01000215">
    <property type="protein sequence ID" value="KAF6823328.1"/>
    <property type="molecule type" value="Genomic_DNA"/>
</dbReference>
<dbReference type="PANTHER" id="PTHR10039:SF5">
    <property type="entry name" value="NACHT DOMAIN-CONTAINING PROTEIN"/>
    <property type="match status" value="1"/>
</dbReference>
<keyword evidence="1" id="KW-0677">Repeat</keyword>
<evidence type="ECO:0000259" key="2">
    <source>
        <dbReference type="Pfam" id="PF24883"/>
    </source>
</evidence>
<dbReference type="SUPFAM" id="SSF52540">
    <property type="entry name" value="P-loop containing nucleoside triphosphate hydrolases"/>
    <property type="match status" value="1"/>
</dbReference>
<proteinExistence type="predicted"/>
<accession>A0A8H6K2S7</accession>
<organism evidence="3 4">
    <name type="scientific">Colletotrichum plurivorum</name>
    <dbReference type="NCBI Taxonomy" id="2175906"/>
    <lineage>
        <taxon>Eukaryota</taxon>
        <taxon>Fungi</taxon>
        <taxon>Dikarya</taxon>
        <taxon>Ascomycota</taxon>
        <taxon>Pezizomycotina</taxon>
        <taxon>Sordariomycetes</taxon>
        <taxon>Hypocreomycetidae</taxon>
        <taxon>Glomerellales</taxon>
        <taxon>Glomerellaceae</taxon>
        <taxon>Colletotrichum</taxon>
        <taxon>Colletotrichum orchidearum species complex</taxon>
    </lineage>
</organism>
<dbReference type="Proteomes" id="UP000654918">
    <property type="component" value="Unassembled WGS sequence"/>
</dbReference>
<dbReference type="InterPro" id="IPR027417">
    <property type="entry name" value="P-loop_NTPase"/>
</dbReference>
<protein>
    <recommendedName>
        <fullName evidence="2">Nephrocystin 3-like N-terminal domain-containing protein</fullName>
    </recommendedName>
</protein>
<feature type="domain" description="Nephrocystin 3-like N-terminal" evidence="2">
    <location>
        <begin position="210"/>
        <end position="390"/>
    </location>
</feature>